<reference evidence="5 6" key="1">
    <citation type="submission" date="2020-03" db="EMBL/GenBank/DDBJ databases">
        <title>Vagococcus sp. nov., isolated from beetles.</title>
        <authorList>
            <person name="Hyun D.-W."/>
            <person name="Bae J.-W."/>
        </authorList>
    </citation>
    <scope>NUCLEOTIDE SEQUENCE [LARGE SCALE GENOMIC DNA]</scope>
    <source>
        <strain evidence="5 6">HDW17A</strain>
    </source>
</reference>
<dbReference type="AlphaFoldDB" id="A0A6G8ANY4"/>
<gene>
    <name evidence="5" type="ORF">G7081_05850</name>
</gene>
<keyword evidence="2" id="KW-0288">FMN</keyword>
<evidence type="ECO:0000256" key="1">
    <source>
        <dbReference type="ARBA" id="ARBA00022630"/>
    </source>
</evidence>
<dbReference type="RefSeq" id="WP_166008021.1">
    <property type="nucleotide sequence ID" value="NZ_CP049886.1"/>
</dbReference>
<keyword evidence="1" id="KW-0285">Flavoprotein</keyword>
<dbReference type="Gene3D" id="3.40.50.360">
    <property type="match status" value="1"/>
</dbReference>
<keyword evidence="6" id="KW-1185">Reference proteome</keyword>
<dbReference type="KEGG" id="vah:G7081_05850"/>
<dbReference type="PANTHER" id="PTHR43408">
    <property type="entry name" value="FMN REDUCTASE (NADPH)"/>
    <property type="match status" value="1"/>
</dbReference>
<organism evidence="5 6">
    <name type="scientific">Vagococcus coleopterorum</name>
    <dbReference type="NCBI Taxonomy" id="2714946"/>
    <lineage>
        <taxon>Bacteria</taxon>
        <taxon>Bacillati</taxon>
        <taxon>Bacillota</taxon>
        <taxon>Bacilli</taxon>
        <taxon>Lactobacillales</taxon>
        <taxon>Enterococcaceae</taxon>
        <taxon>Vagococcus</taxon>
    </lineage>
</organism>
<evidence type="ECO:0000313" key="6">
    <source>
        <dbReference type="Proteomes" id="UP000500890"/>
    </source>
</evidence>
<keyword evidence="3" id="KW-0560">Oxidoreductase</keyword>
<dbReference type="InterPro" id="IPR029039">
    <property type="entry name" value="Flavoprotein-like_sf"/>
</dbReference>
<proteinExistence type="predicted"/>
<dbReference type="GO" id="GO:0016491">
    <property type="term" value="F:oxidoreductase activity"/>
    <property type="evidence" value="ECO:0007669"/>
    <property type="project" value="UniProtKB-KW"/>
</dbReference>
<dbReference type="InterPro" id="IPR005025">
    <property type="entry name" value="FMN_Rdtase-like_dom"/>
</dbReference>
<evidence type="ECO:0000259" key="4">
    <source>
        <dbReference type="Pfam" id="PF03358"/>
    </source>
</evidence>
<sequence length="188" mass="21221">MKIALLSGSTVGSKTRIALETTALKIQEQFPDYEVNFLDLKELDIEFSDGRNYLDYTGDTGLLVSTLMTADVIFIGSPTFQASIPGSLKNVFDLLPPKAFERKIISLIMTAGSPKHYLVAESQLKPILTYMKAITVPSYVFIEELDFSNQIIVSDDVLMRLDKLVEDTFILAESYQLIWKKQEEQYGF</sequence>
<evidence type="ECO:0000256" key="3">
    <source>
        <dbReference type="ARBA" id="ARBA00023002"/>
    </source>
</evidence>
<protein>
    <submittedName>
        <fullName evidence="5">NAD(P)H-dependent oxidoreductase</fullName>
    </submittedName>
</protein>
<accession>A0A6G8ANY4</accession>
<evidence type="ECO:0000313" key="5">
    <source>
        <dbReference type="EMBL" id="QIL46633.1"/>
    </source>
</evidence>
<dbReference type="EMBL" id="CP049886">
    <property type="protein sequence ID" value="QIL46633.1"/>
    <property type="molecule type" value="Genomic_DNA"/>
</dbReference>
<dbReference type="SUPFAM" id="SSF52218">
    <property type="entry name" value="Flavoproteins"/>
    <property type="match status" value="1"/>
</dbReference>
<dbReference type="Proteomes" id="UP000500890">
    <property type="component" value="Chromosome"/>
</dbReference>
<dbReference type="PANTHER" id="PTHR43408:SF2">
    <property type="entry name" value="FMN REDUCTASE (NADPH)"/>
    <property type="match status" value="1"/>
</dbReference>
<evidence type="ECO:0000256" key="2">
    <source>
        <dbReference type="ARBA" id="ARBA00022643"/>
    </source>
</evidence>
<name>A0A6G8ANY4_9ENTE</name>
<dbReference type="InterPro" id="IPR051814">
    <property type="entry name" value="NAD(P)H-dep_FMN_reductase"/>
</dbReference>
<feature type="domain" description="NADPH-dependent FMN reductase-like" evidence="4">
    <location>
        <begin position="1"/>
        <end position="142"/>
    </location>
</feature>
<dbReference type="Pfam" id="PF03358">
    <property type="entry name" value="FMN_red"/>
    <property type="match status" value="1"/>
</dbReference>